<dbReference type="Proteomes" id="UP000799429">
    <property type="component" value="Unassembled WGS sequence"/>
</dbReference>
<evidence type="ECO:0000313" key="3">
    <source>
        <dbReference type="Proteomes" id="UP000799429"/>
    </source>
</evidence>
<accession>A0A9P4S8A6</accession>
<dbReference type="EMBL" id="MU006101">
    <property type="protein sequence ID" value="KAF2837097.1"/>
    <property type="molecule type" value="Genomic_DNA"/>
</dbReference>
<protein>
    <submittedName>
        <fullName evidence="2">Uncharacterized protein</fullName>
    </submittedName>
</protein>
<gene>
    <name evidence="2" type="ORF">M501DRAFT_1059566</name>
</gene>
<reference evidence="2" key="1">
    <citation type="journal article" date="2020" name="Stud. Mycol.">
        <title>101 Dothideomycetes genomes: a test case for predicting lifestyles and emergence of pathogens.</title>
        <authorList>
            <person name="Haridas S."/>
            <person name="Albert R."/>
            <person name="Binder M."/>
            <person name="Bloem J."/>
            <person name="Labutti K."/>
            <person name="Salamov A."/>
            <person name="Andreopoulos B."/>
            <person name="Baker S."/>
            <person name="Barry K."/>
            <person name="Bills G."/>
            <person name="Bluhm B."/>
            <person name="Cannon C."/>
            <person name="Castanera R."/>
            <person name="Culley D."/>
            <person name="Daum C."/>
            <person name="Ezra D."/>
            <person name="Gonzalez J."/>
            <person name="Henrissat B."/>
            <person name="Kuo A."/>
            <person name="Liang C."/>
            <person name="Lipzen A."/>
            <person name="Lutzoni F."/>
            <person name="Magnuson J."/>
            <person name="Mondo S."/>
            <person name="Nolan M."/>
            <person name="Ohm R."/>
            <person name="Pangilinan J."/>
            <person name="Park H.-J."/>
            <person name="Ramirez L."/>
            <person name="Alfaro M."/>
            <person name="Sun H."/>
            <person name="Tritt A."/>
            <person name="Yoshinaga Y."/>
            <person name="Zwiers L.-H."/>
            <person name="Turgeon B."/>
            <person name="Goodwin S."/>
            <person name="Spatafora J."/>
            <person name="Crous P."/>
            <person name="Grigoriev I."/>
        </authorList>
    </citation>
    <scope>NUCLEOTIDE SEQUENCE</scope>
    <source>
        <strain evidence="2">CBS 101060</strain>
    </source>
</reference>
<evidence type="ECO:0000313" key="2">
    <source>
        <dbReference type="EMBL" id="KAF2837097.1"/>
    </source>
</evidence>
<dbReference type="AlphaFoldDB" id="A0A9P4S8A6"/>
<keyword evidence="3" id="KW-1185">Reference proteome</keyword>
<feature type="region of interest" description="Disordered" evidence="1">
    <location>
        <begin position="1"/>
        <end position="100"/>
    </location>
</feature>
<name>A0A9P4S8A6_9PEZI</name>
<feature type="compositionally biased region" description="Polar residues" evidence="1">
    <location>
        <begin position="64"/>
        <end position="90"/>
    </location>
</feature>
<evidence type="ECO:0000256" key="1">
    <source>
        <dbReference type="SAM" id="MobiDB-lite"/>
    </source>
</evidence>
<sequence length="149" mass="16857">MRDRCKHIWDEHRSTRSEQKYTQRVNEEEICIGSRSDDDEPPKPLKKLRIRPSIPQPRTRLPNPRTSGALENTNANPVLQPSTQNSTPATSLLAHQGQQAAAGNVRNAAAENALSEQLRSTFHMARVLGLSNEAIRRMVRRESARLDEK</sequence>
<comment type="caution">
    <text evidence="2">The sequence shown here is derived from an EMBL/GenBank/DDBJ whole genome shotgun (WGS) entry which is preliminary data.</text>
</comment>
<proteinExistence type="predicted"/>
<feature type="compositionally biased region" description="Basic and acidic residues" evidence="1">
    <location>
        <begin position="1"/>
        <end position="27"/>
    </location>
</feature>
<organism evidence="2 3">
    <name type="scientific">Patellaria atrata CBS 101060</name>
    <dbReference type="NCBI Taxonomy" id="1346257"/>
    <lineage>
        <taxon>Eukaryota</taxon>
        <taxon>Fungi</taxon>
        <taxon>Dikarya</taxon>
        <taxon>Ascomycota</taxon>
        <taxon>Pezizomycotina</taxon>
        <taxon>Dothideomycetes</taxon>
        <taxon>Dothideomycetes incertae sedis</taxon>
        <taxon>Patellariales</taxon>
        <taxon>Patellariaceae</taxon>
        <taxon>Patellaria</taxon>
    </lineage>
</organism>